<dbReference type="EMBL" id="CAEY01000289">
    <property type="status" value="NOT_ANNOTATED_CDS"/>
    <property type="molecule type" value="Genomic_DNA"/>
</dbReference>
<dbReference type="AlphaFoldDB" id="T1KP62"/>
<evidence type="ECO:0008006" key="3">
    <source>
        <dbReference type="Google" id="ProtNLM"/>
    </source>
</evidence>
<evidence type="ECO:0000313" key="2">
    <source>
        <dbReference type="Proteomes" id="UP000015104"/>
    </source>
</evidence>
<protein>
    <recommendedName>
        <fullName evidence="3">Apple domain-containing protein</fullName>
    </recommendedName>
</protein>
<dbReference type="EnsemblMetazoa" id="tetur16g03550.1">
    <property type="protein sequence ID" value="tetur16g03550.1"/>
    <property type="gene ID" value="tetur16g03550"/>
</dbReference>
<dbReference type="Proteomes" id="UP000015104">
    <property type="component" value="Unassembled WGS sequence"/>
</dbReference>
<accession>T1KP62</accession>
<sequence>MSVSADTFEKMKPIKTNYGFDCVHKLSKIKEYISVIIYRPSDSSCGYLTKFEDLKEDTKTGEPCSVYHFPLHNLQRIDQELSLDQIHNTYLQNLLVKSHGLFIGSYRLNTSPNIFFTITYFHRFIMKFLESNRTRKVPSLVSRSFTERTGAIFPLLMYSYELIDIIDKTENKDASASRFPYRIRADAKLKISNQVTVTLPDVKTLDDCYRICHNSELFKCNTYSYCQYGDCRVSSLLTLGSYNESHVEQDKSCSIYTLNVVHDYAKVPQRKFKTQTSVAVDKSVDSCAESCHASPDCLSFQWCDYQCSFGTFYTDSSTEYDEECSIYLLPKNGQQNRIRCALH</sequence>
<name>T1KP62_TETUR</name>
<reference evidence="1" key="2">
    <citation type="submission" date="2015-06" db="UniProtKB">
        <authorList>
            <consortium name="EnsemblMetazoa"/>
        </authorList>
    </citation>
    <scope>IDENTIFICATION</scope>
</reference>
<reference evidence="2" key="1">
    <citation type="submission" date="2011-08" db="EMBL/GenBank/DDBJ databases">
        <authorList>
            <person name="Rombauts S."/>
        </authorList>
    </citation>
    <scope>NUCLEOTIDE SEQUENCE</scope>
    <source>
        <strain evidence="2">London</strain>
    </source>
</reference>
<evidence type="ECO:0000313" key="1">
    <source>
        <dbReference type="EnsemblMetazoa" id="tetur16g03550.1"/>
    </source>
</evidence>
<dbReference type="HOGENOM" id="CLU_916235_0_0_1"/>
<organism evidence="1 2">
    <name type="scientific">Tetranychus urticae</name>
    <name type="common">Two-spotted spider mite</name>
    <dbReference type="NCBI Taxonomy" id="32264"/>
    <lineage>
        <taxon>Eukaryota</taxon>
        <taxon>Metazoa</taxon>
        <taxon>Ecdysozoa</taxon>
        <taxon>Arthropoda</taxon>
        <taxon>Chelicerata</taxon>
        <taxon>Arachnida</taxon>
        <taxon>Acari</taxon>
        <taxon>Acariformes</taxon>
        <taxon>Trombidiformes</taxon>
        <taxon>Prostigmata</taxon>
        <taxon>Eleutherengona</taxon>
        <taxon>Raphignathae</taxon>
        <taxon>Tetranychoidea</taxon>
        <taxon>Tetranychidae</taxon>
        <taxon>Tetranychus</taxon>
    </lineage>
</organism>
<keyword evidence="2" id="KW-1185">Reference proteome</keyword>
<proteinExistence type="predicted"/>